<dbReference type="EMBL" id="JACEIK010001360">
    <property type="protein sequence ID" value="MCD7468634.1"/>
    <property type="molecule type" value="Genomic_DNA"/>
</dbReference>
<feature type="compositionally biased region" description="Basic residues" evidence="1">
    <location>
        <begin position="10"/>
        <end position="19"/>
    </location>
</feature>
<gene>
    <name evidence="2" type="ORF">HAX54_007017</name>
</gene>
<dbReference type="Proteomes" id="UP000823775">
    <property type="component" value="Unassembled WGS sequence"/>
</dbReference>
<protein>
    <submittedName>
        <fullName evidence="2">Uncharacterized protein</fullName>
    </submittedName>
</protein>
<comment type="caution">
    <text evidence="2">The sequence shown here is derived from an EMBL/GenBank/DDBJ whole genome shotgun (WGS) entry which is preliminary data.</text>
</comment>
<evidence type="ECO:0000256" key="1">
    <source>
        <dbReference type="SAM" id="MobiDB-lite"/>
    </source>
</evidence>
<evidence type="ECO:0000313" key="3">
    <source>
        <dbReference type="Proteomes" id="UP000823775"/>
    </source>
</evidence>
<evidence type="ECO:0000313" key="2">
    <source>
        <dbReference type="EMBL" id="MCD7468634.1"/>
    </source>
</evidence>
<name>A0ABS8TCF9_DATST</name>
<accession>A0ABS8TCF9</accession>
<organism evidence="2 3">
    <name type="scientific">Datura stramonium</name>
    <name type="common">Jimsonweed</name>
    <name type="synonym">Common thornapple</name>
    <dbReference type="NCBI Taxonomy" id="4076"/>
    <lineage>
        <taxon>Eukaryota</taxon>
        <taxon>Viridiplantae</taxon>
        <taxon>Streptophyta</taxon>
        <taxon>Embryophyta</taxon>
        <taxon>Tracheophyta</taxon>
        <taxon>Spermatophyta</taxon>
        <taxon>Magnoliopsida</taxon>
        <taxon>eudicotyledons</taxon>
        <taxon>Gunneridae</taxon>
        <taxon>Pentapetalae</taxon>
        <taxon>asterids</taxon>
        <taxon>lamiids</taxon>
        <taxon>Solanales</taxon>
        <taxon>Solanaceae</taxon>
        <taxon>Solanoideae</taxon>
        <taxon>Datureae</taxon>
        <taxon>Datura</taxon>
    </lineage>
</organism>
<sequence>MHTETLTASKARRKTNKVNRSRDIHVPKVPKWIKSSLAASHAVLSCLTTEITFIPQTLIFCLNFSFSPLPSTASVRSPTEFHFFRMIS</sequence>
<keyword evidence="3" id="KW-1185">Reference proteome</keyword>
<feature type="region of interest" description="Disordered" evidence="1">
    <location>
        <begin position="1"/>
        <end position="21"/>
    </location>
</feature>
<proteinExistence type="predicted"/>
<reference evidence="2 3" key="1">
    <citation type="journal article" date="2021" name="BMC Genomics">
        <title>Datura genome reveals duplications of psychoactive alkaloid biosynthetic genes and high mutation rate following tissue culture.</title>
        <authorList>
            <person name="Rajewski A."/>
            <person name="Carter-House D."/>
            <person name="Stajich J."/>
            <person name="Litt A."/>
        </authorList>
    </citation>
    <scope>NUCLEOTIDE SEQUENCE [LARGE SCALE GENOMIC DNA]</scope>
    <source>
        <strain evidence="2">AR-01</strain>
    </source>
</reference>